<name>X1GCJ7_9ZZZZ</name>
<accession>X1GCJ7</accession>
<reference evidence="1" key="1">
    <citation type="journal article" date="2014" name="Front. Microbiol.">
        <title>High frequency of phylogenetically diverse reductive dehalogenase-homologous genes in deep subseafloor sedimentary metagenomes.</title>
        <authorList>
            <person name="Kawai M."/>
            <person name="Futagami T."/>
            <person name="Toyoda A."/>
            <person name="Takaki Y."/>
            <person name="Nishi S."/>
            <person name="Hori S."/>
            <person name="Arai W."/>
            <person name="Tsubouchi T."/>
            <person name="Morono Y."/>
            <person name="Uchiyama I."/>
            <person name="Ito T."/>
            <person name="Fujiyama A."/>
            <person name="Inagaki F."/>
            <person name="Takami H."/>
        </authorList>
    </citation>
    <scope>NUCLEOTIDE SEQUENCE</scope>
    <source>
        <strain evidence="1">Expedition CK06-06</strain>
    </source>
</reference>
<gene>
    <name evidence="1" type="ORF">S03H2_03539</name>
</gene>
<comment type="caution">
    <text evidence="1">The sequence shown here is derived from an EMBL/GenBank/DDBJ whole genome shotgun (WGS) entry which is preliminary data.</text>
</comment>
<dbReference type="EMBL" id="BARU01001315">
    <property type="protein sequence ID" value="GAH30773.1"/>
    <property type="molecule type" value="Genomic_DNA"/>
</dbReference>
<dbReference type="AlphaFoldDB" id="X1GCJ7"/>
<feature type="non-terminal residue" evidence="1">
    <location>
        <position position="1"/>
    </location>
</feature>
<sequence>YLRGIDWETVFHNRFRRFLVHHEWFKPAEQIFKFIIYLKDREITQLRSRK</sequence>
<protein>
    <submittedName>
        <fullName evidence="1">Uncharacterized protein</fullName>
    </submittedName>
</protein>
<organism evidence="1">
    <name type="scientific">marine sediment metagenome</name>
    <dbReference type="NCBI Taxonomy" id="412755"/>
    <lineage>
        <taxon>unclassified sequences</taxon>
        <taxon>metagenomes</taxon>
        <taxon>ecological metagenomes</taxon>
    </lineage>
</organism>
<evidence type="ECO:0000313" key="1">
    <source>
        <dbReference type="EMBL" id="GAH30773.1"/>
    </source>
</evidence>
<proteinExistence type="predicted"/>